<proteinExistence type="inferred from homology"/>
<comment type="similarity">
    <text evidence="1">Belongs to the thiolase-like superfamily. Thiolase family.</text>
</comment>
<dbReference type="EMBL" id="BMZD01000003">
    <property type="protein sequence ID" value="GGZ96798.1"/>
    <property type="molecule type" value="Genomic_DNA"/>
</dbReference>
<keyword evidence="6" id="KW-1185">Reference proteome</keyword>
<evidence type="ECO:0000256" key="2">
    <source>
        <dbReference type="ARBA" id="ARBA00022679"/>
    </source>
</evidence>
<dbReference type="RefSeq" id="WP_189540414.1">
    <property type="nucleotide sequence ID" value="NZ_BMZD01000003.1"/>
</dbReference>
<gene>
    <name evidence="5" type="ORF">GCM10011617_16750</name>
</gene>
<evidence type="ECO:0000259" key="4">
    <source>
        <dbReference type="Pfam" id="PF18313"/>
    </source>
</evidence>
<dbReference type="Gene3D" id="3.40.47.10">
    <property type="match status" value="1"/>
</dbReference>
<evidence type="ECO:0000256" key="1">
    <source>
        <dbReference type="ARBA" id="ARBA00010982"/>
    </source>
</evidence>
<reference evidence="5" key="1">
    <citation type="journal article" date="2014" name="Int. J. Syst. Evol. Microbiol.">
        <title>Complete genome sequence of Corynebacterium casei LMG S-19264T (=DSM 44701T), isolated from a smear-ripened cheese.</title>
        <authorList>
            <consortium name="US DOE Joint Genome Institute (JGI-PGF)"/>
            <person name="Walter F."/>
            <person name="Albersmeier A."/>
            <person name="Kalinowski J."/>
            <person name="Ruckert C."/>
        </authorList>
    </citation>
    <scope>NUCLEOTIDE SEQUENCE</scope>
    <source>
        <strain evidence="5">KCTC 32422</strain>
    </source>
</reference>
<name>A0A918RHK9_9SPHN</name>
<dbReference type="PANTHER" id="PTHR18919:SF139">
    <property type="entry name" value="THIOLASE-LIKE PROTEIN TYPE 1 ADDITIONAL C-TERMINAL DOMAIN-CONTAINING PROTEIN"/>
    <property type="match status" value="1"/>
</dbReference>
<dbReference type="InterPro" id="IPR016039">
    <property type="entry name" value="Thiolase-like"/>
</dbReference>
<evidence type="ECO:0000313" key="5">
    <source>
        <dbReference type="EMBL" id="GGZ96798.1"/>
    </source>
</evidence>
<dbReference type="AlphaFoldDB" id="A0A918RHK9"/>
<dbReference type="SUPFAM" id="SSF53901">
    <property type="entry name" value="Thiolase-like"/>
    <property type="match status" value="2"/>
</dbReference>
<evidence type="ECO:0000256" key="3">
    <source>
        <dbReference type="ARBA" id="ARBA00023315"/>
    </source>
</evidence>
<sequence length="497" mass="52143">MLDERLPVIVGVGQINDRPANLLDGMDPVELMAAALEKAQADAGADLLGDADYLGVVQQIAFPAIANACEPLAARLGASPAVMFQSHGPNGDSPVMLLNEAANRIGAGETRIAIIAGAEALRTAGARAAAAAADGQKPDALRQAAHRKMLGYAQSYGLVAPVDVYPLYENALRHSLGQTLAEAQAESGAIWSRFSEVAAANENAWIRKPVSAAEIVTPSDSNRPIAFPYTKLQVANAAVNQGAAFIVTSVGEARRRGIPEAKWIYVGNGAAAHEHDSWLERDTYDHSASMEVSIRRTLDLNALTPADLDTVELYSCFPCIPKLARRIIDWPLDKPATVFGGLTFGGGPIGNYMSHAIASMVDQLRARGGTGLLFANGGFATHNHTIAVSSQPIAAASFPRSYDFQAEADALRGAIPAQDRDYAGPATLETYTVFYGRDGQPRSGVVVARTPDGKRTLGHVPGSDEATLARLTASDGDPVGAAGTIGAGDPLNLWAFA</sequence>
<feature type="domain" description="Thiolase-like protein type 1 additional C-terminal" evidence="4">
    <location>
        <begin position="415"/>
        <end position="486"/>
    </location>
</feature>
<dbReference type="Pfam" id="PF18313">
    <property type="entry name" value="TLP1_add_C"/>
    <property type="match status" value="1"/>
</dbReference>
<evidence type="ECO:0000313" key="6">
    <source>
        <dbReference type="Proteomes" id="UP000634139"/>
    </source>
</evidence>
<dbReference type="Gene3D" id="2.40.50.840">
    <property type="match status" value="1"/>
</dbReference>
<comment type="caution">
    <text evidence="5">The sequence shown here is derived from an EMBL/GenBank/DDBJ whole genome shotgun (WGS) entry which is preliminary data.</text>
</comment>
<protein>
    <submittedName>
        <fullName evidence="5">Acetyl-CoA acetyltransferase</fullName>
    </submittedName>
</protein>
<dbReference type="Proteomes" id="UP000634139">
    <property type="component" value="Unassembled WGS sequence"/>
</dbReference>
<organism evidence="5 6">
    <name type="scientific">Novosphingobium arvoryzae</name>
    <dbReference type="NCBI Taxonomy" id="1256514"/>
    <lineage>
        <taxon>Bacteria</taxon>
        <taxon>Pseudomonadati</taxon>
        <taxon>Pseudomonadota</taxon>
        <taxon>Alphaproteobacteria</taxon>
        <taxon>Sphingomonadales</taxon>
        <taxon>Sphingomonadaceae</taxon>
        <taxon>Novosphingobium</taxon>
    </lineage>
</organism>
<accession>A0A918RHK9</accession>
<dbReference type="PANTHER" id="PTHR18919">
    <property type="entry name" value="ACETYL-COA C-ACYLTRANSFERASE"/>
    <property type="match status" value="1"/>
</dbReference>
<keyword evidence="2" id="KW-0808">Transferase</keyword>
<dbReference type="GO" id="GO:0016746">
    <property type="term" value="F:acyltransferase activity"/>
    <property type="evidence" value="ECO:0007669"/>
    <property type="project" value="UniProtKB-KW"/>
</dbReference>
<reference evidence="5" key="2">
    <citation type="submission" date="2020-09" db="EMBL/GenBank/DDBJ databases">
        <authorList>
            <person name="Sun Q."/>
            <person name="Kim S."/>
        </authorList>
    </citation>
    <scope>NUCLEOTIDE SEQUENCE</scope>
    <source>
        <strain evidence="5">KCTC 32422</strain>
    </source>
</reference>
<keyword evidence="3" id="KW-0012">Acyltransferase</keyword>
<dbReference type="InterPro" id="IPR040771">
    <property type="entry name" value="TLP1_add_C"/>
</dbReference>